<evidence type="ECO:0008006" key="3">
    <source>
        <dbReference type="Google" id="ProtNLM"/>
    </source>
</evidence>
<protein>
    <recommendedName>
        <fullName evidence="3">Tetratricopeptide repeat protein</fullName>
    </recommendedName>
</protein>
<dbReference type="InterPro" id="IPR019734">
    <property type="entry name" value="TPR_rpt"/>
</dbReference>
<sequence>MRTRTAYLWAVVVITSALLTRCNVFEGMSEAGQSNDPETLLEDALLALQKGRTEDAIQYLEKALQHAPAGQPVRLRVQVALSNALLQKAQINILTLERLATDFNGRVEGVGKRGARVQEVCSFPPEHIVQQELTLNDLDGYVELETWQAVLSRVREITNEVLATTTLPFDVQARIAALQAQGLSNEEIAAALLNASVASVGLSFIELVTIGTSQQVRWYSVRRPSGRAYLGYCASNEAVVEAVRQLLACSVDAVGFSATLLQARVALLNNSTLARQLAERVQEAHEALEENLGGSCASVD</sequence>
<name>A0A7V2B169_RHOMR</name>
<dbReference type="EMBL" id="DSGB01000005">
    <property type="protein sequence ID" value="HER96391.1"/>
    <property type="molecule type" value="Genomic_DNA"/>
</dbReference>
<dbReference type="AlphaFoldDB" id="A0A7V2B169"/>
<feature type="repeat" description="TPR" evidence="1">
    <location>
        <begin position="37"/>
        <end position="70"/>
    </location>
</feature>
<keyword evidence="1" id="KW-0802">TPR repeat</keyword>
<proteinExistence type="predicted"/>
<gene>
    <name evidence="2" type="ORF">ENO59_07725</name>
</gene>
<reference evidence="2" key="1">
    <citation type="journal article" date="2020" name="mSystems">
        <title>Genome- and Community-Level Interaction Insights into Carbon Utilization and Element Cycling Functions of Hydrothermarchaeota in Hydrothermal Sediment.</title>
        <authorList>
            <person name="Zhou Z."/>
            <person name="Liu Y."/>
            <person name="Xu W."/>
            <person name="Pan J."/>
            <person name="Luo Z.H."/>
            <person name="Li M."/>
        </authorList>
    </citation>
    <scope>NUCLEOTIDE SEQUENCE [LARGE SCALE GENOMIC DNA]</scope>
    <source>
        <strain evidence="2">SpSt-143</strain>
    </source>
</reference>
<accession>A0A7V2B169</accession>
<evidence type="ECO:0000256" key="1">
    <source>
        <dbReference type="PROSITE-ProRule" id="PRU00339"/>
    </source>
</evidence>
<dbReference type="InterPro" id="IPR011990">
    <property type="entry name" value="TPR-like_helical_dom_sf"/>
</dbReference>
<dbReference type="PROSITE" id="PS50005">
    <property type="entry name" value="TPR"/>
    <property type="match status" value="1"/>
</dbReference>
<dbReference type="SUPFAM" id="SSF48452">
    <property type="entry name" value="TPR-like"/>
    <property type="match status" value="1"/>
</dbReference>
<comment type="caution">
    <text evidence="2">The sequence shown here is derived from an EMBL/GenBank/DDBJ whole genome shotgun (WGS) entry which is preliminary data.</text>
</comment>
<evidence type="ECO:0000313" key="2">
    <source>
        <dbReference type="EMBL" id="HER96391.1"/>
    </source>
</evidence>
<organism evidence="2">
    <name type="scientific">Rhodothermus marinus</name>
    <name type="common">Rhodothermus obamensis</name>
    <dbReference type="NCBI Taxonomy" id="29549"/>
    <lineage>
        <taxon>Bacteria</taxon>
        <taxon>Pseudomonadati</taxon>
        <taxon>Rhodothermota</taxon>
        <taxon>Rhodothermia</taxon>
        <taxon>Rhodothermales</taxon>
        <taxon>Rhodothermaceae</taxon>
        <taxon>Rhodothermus</taxon>
    </lineage>
</organism>